<keyword evidence="2" id="KW-0175">Coiled coil</keyword>
<gene>
    <name evidence="5" type="primary">iqce</name>
</gene>
<keyword evidence="4" id="KW-1185">Reference proteome</keyword>
<dbReference type="AlphaFoldDB" id="A0A6P8EQS1"/>
<feature type="compositionally biased region" description="Polar residues" evidence="3">
    <location>
        <begin position="482"/>
        <end position="494"/>
    </location>
</feature>
<dbReference type="SMART" id="SM00015">
    <property type="entry name" value="IQ"/>
    <property type="match status" value="2"/>
</dbReference>
<evidence type="ECO:0000256" key="1">
    <source>
        <dbReference type="ARBA" id="ARBA00022737"/>
    </source>
</evidence>
<evidence type="ECO:0000313" key="5">
    <source>
        <dbReference type="RefSeq" id="XP_031418483.1"/>
    </source>
</evidence>
<reference evidence="5" key="1">
    <citation type="submission" date="2025-08" db="UniProtKB">
        <authorList>
            <consortium name="RefSeq"/>
        </authorList>
    </citation>
    <scope>IDENTIFICATION</scope>
</reference>
<dbReference type="PROSITE" id="PS50096">
    <property type="entry name" value="IQ"/>
    <property type="match status" value="2"/>
</dbReference>
<organism evidence="4 5">
    <name type="scientific">Clupea harengus</name>
    <name type="common">Atlantic herring</name>
    <dbReference type="NCBI Taxonomy" id="7950"/>
    <lineage>
        <taxon>Eukaryota</taxon>
        <taxon>Metazoa</taxon>
        <taxon>Chordata</taxon>
        <taxon>Craniata</taxon>
        <taxon>Vertebrata</taxon>
        <taxon>Euteleostomi</taxon>
        <taxon>Actinopterygii</taxon>
        <taxon>Neopterygii</taxon>
        <taxon>Teleostei</taxon>
        <taxon>Clupei</taxon>
        <taxon>Clupeiformes</taxon>
        <taxon>Clupeoidei</taxon>
        <taxon>Clupeidae</taxon>
        <taxon>Clupea</taxon>
    </lineage>
</organism>
<feature type="coiled-coil region" evidence="2">
    <location>
        <begin position="399"/>
        <end position="476"/>
    </location>
</feature>
<dbReference type="PANTHER" id="PTHR22590">
    <property type="entry name" value="MYOSIN MOTOR DOMAIN-CONTAINING PROTEIN"/>
    <property type="match status" value="1"/>
</dbReference>
<dbReference type="RefSeq" id="XP_031418483.1">
    <property type="nucleotide sequence ID" value="XM_031562623.2"/>
</dbReference>
<feature type="compositionally biased region" description="Polar residues" evidence="3">
    <location>
        <begin position="553"/>
        <end position="568"/>
    </location>
</feature>
<evidence type="ECO:0000256" key="3">
    <source>
        <dbReference type="SAM" id="MobiDB-lite"/>
    </source>
</evidence>
<keyword evidence="1" id="KW-0677">Repeat</keyword>
<dbReference type="Proteomes" id="UP000515152">
    <property type="component" value="Chromosome 24"/>
</dbReference>
<dbReference type="PANTHER" id="PTHR22590:SF3">
    <property type="entry name" value="IQ DOMAIN-CONTAINING PROTEIN E"/>
    <property type="match status" value="1"/>
</dbReference>
<feature type="compositionally biased region" description="Low complexity" evidence="3">
    <location>
        <begin position="626"/>
        <end position="642"/>
    </location>
</feature>
<dbReference type="Pfam" id="PF00612">
    <property type="entry name" value="IQ"/>
    <property type="match status" value="1"/>
</dbReference>
<protein>
    <submittedName>
        <fullName evidence="5">IQ domain-containing protein E</fullName>
    </submittedName>
</protein>
<dbReference type="OrthoDB" id="2136082at2759"/>
<evidence type="ECO:0000256" key="2">
    <source>
        <dbReference type="SAM" id="Coils"/>
    </source>
</evidence>
<feature type="region of interest" description="Disordered" evidence="3">
    <location>
        <begin position="553"/>
        <end position="582"/>
    </location>
</feature>
<dbReference type="InterPro" id="IPR000048">
    <property type="entry name" value="IQ_motif_EF-hand-BS"/>
</dbReference>
<feature type="region of interest" description="Disordered" evidence="3">
    <location>
        <begin position="29"/>
        <end position="71"/>
    </location>
</feature>
<proteinExistence type="predicted"/>
<accession>A0A6P8EQS1</accession>
<feature type="compositionally biased region" description="Low complexity" evidence="3">
    <location>
        <begin position="354"/>
        <end position="371"/>
    </location>
</feature>
<feature type="compositionally biased region" description="Low complexity" evidence="3">
    <location>
        <begin position="60"/>
        <end position="71"/>
    </location>
</feature>
<dbReference type="KEGG" id="char:116219352"/>
<feature type="compositionally biased region" description="Acidic residues" evidence="3">
    <location>
        <begin position="667"/>
        <end position="683"/>
    </location>
</feature>
<dbReference type="InterPro" id="IPR052318">
    <property type="entry name" value="CellDiv_DevSignal_Domain"/>
</dbReference>
<feature type="region of interest" description="Disordered" evidence="3">
    <location>
        <begin position="338"/>
        <end position="389"/>
    </location>
</feature>
<sequence length="734" mass="81808">MSLGASDFLTDEELDELGEDVLSHVTYVSDSDKKVRRTKKLSKPPLSPRSPYLTSANLNPRRSAPSAWRAALSQSPMKVDYELSQSRAAMSASTPAYLMEAFGMKKPKHSRSASNGYIPGTPEFKEKEDMYDEILELKKTLQSQKADGDRMKAKLRRLEEDNTKKEKQIEQLLDPTKGPEYTRSLVDKKTDGKSVVHGLKQKILRLEQQCREREAALSKLQSELRTTNMEEMKVTMETYYEEVQRLRDLLESAEKSNKMESTENRRQQKVLRATVLKLTDNMKQLDEENARLKQEADQEVSIVTESLANRAKGYIEWSKQRLVRRLLGLERRLEDVRNRHTAKDSTAEDSRLITTATRPEAAATATPARETVSVSTETDGSQGGDGELRQECVRLKGVARRLREERSALQESVAKKDEELNHMSAEKNEAVKEAETILSERTAEHEGQAQHLREEILNLSAKITDLQNHLEQERKLRLVQGKSQMQENPSSQGPSSSSSSAAAVNGEEQCRKEQAARTIQTHWHAHRIRDIVLIQSALKGHLSRQKQLLTLRKQASTTHSNNAQSIQSLGGPAVPRPSASREGLEAEEITLLQSVFRGHLRRRALIDDRAAAGRESGDFAAVKGTPASSASCLPAAPEGAAPTPSPAPSGIHTPASQLRSRPRPEGSEDEEIQEEIAEGDAEEGYNSHNASTKPSEIPVKLDHHQAGASCDSDDSDDIIVSPSRPMGRRMSLFF</sequence>
<dbReference type="CTD" id="23288"/>
<evidence type="ECO:0000313" key="4">
    <source>
        <dbReference type="Proteomes" id="UP000515152"/>
    </source>
</evidence>
<name>A0A6P8EQS1_CLUHA</name>
<feature type="compositionally biased region" description="Basic and acidic residues" evidence="3">
    <location>
        <begin position="338"/>
        <end position="351"/>
    </location>
</feature>
<dbReference type="GeneID" id="116219352"/>
<feature type="region of interest" description="Disordered" evidence="3">
    <location>
        <begin position="620"/>
        <end position="723"/>
    </location>
</feature>
<feature type="region of interest" description="Disordered" evidence="3">
    <location>
        <begin position="482"/>
        <end position="518"/>
    </location>
</feature>